<gene>
    <name evidence="1" type="ORF">TK0001_5439</name>
</gene>
<accession>A0A2N9AXF0</accession>
<dbReference type="EMBL" id="LT962688">
    <property type="protein sequence ID" value="SOR32005.1"/>
    <property type="molecule type" value="Genomic_DNA"/>
</dbReference>
<protein>
    <submittedName>
        <fullName evidence="1">Uncharacterized protein</fullName>
    </submittedName>
</protein>
<reference evidence="2" key="1">
    <citation type="submission" date="2017-10" db="EMBL/GenBank/DDBJ databases">
        <authorList>
            <person name="Regsiter A."/>
            <person name="William W."/>
        </authorList>
    </citation>
    <scope>NUCLEOTIDE SEQUENCE [LARGE SCALE GENOMIC DNA]</scope>
</reference>
<proteinExistence type="predicted"/>
<evidence type="ECO:0000313" key="2">
    <source>
        <dbReference type="Proteomes" id="UP000233769"/>
    </source>
</evidence>
<sequence>MELIMAPPRLTSLEYYWFGKSQSLVSAYSRHRSMELGPAVADFVLAIKIDAKTCYTGHQSLRRLAERLDNESIDAAFMEALAVPNDGKNVENNRRVEAMRCLSSLFFVTADELQAEKERL</sequence>
<dbReference type="AlphaFoldDB" id="A0A2N9AXF0"/>
<organism evidence="1 2">
    <name type="scientific">Methylorubrum extorquens</name>
    <name type="common">Methylobacterium dichloromethanicum</name>
    <name type="synonym">Methylobacterium extorquens</name>
    <dbReference type="NCBI Taxonomy" id="408"/>
    <lineage>
        <taxon>Bacteria</taxon>
        <taxon>Pseudomonadati</taxon>
        <taxon>Pseudomonadota</taxon>
        <taxon>Alphaproteobacteria</taxon>
        <taxon>Hyphomicrobiales</taxon>
        <taxon>Methylobacteriaceae</taxon>
        <taxon>Methylorubrum</taxon>
    </lineage>
</organism>
<dbReference type="Proteomes" id="UP000233769">
    <property type="component" value="Chromosome tk0001"/>
</dbReference>
<evidence type="ECO:0000313" key="1">
    <source>
        <dbReference type="EMBL" id="SOR32005.1"/>
    </source>
</evidence>
<name>A0A2N9AXF0_METEX</name>